<organism evidence="3 4">
    <name type="scientific">Marinitenerispora sediminis</name>
    <dbReference type="NCBI Taxonomy" id="1931232"/>
    <lineage>
        <taxon>Bacteria</taxon>
        <taxon>Bacillati</taxon>
        <taxon>Actinomycetota</taxon>
        <taxon>Actinomycetes</taxon>
        <taxon>Streptosporangiales</taxon>
        <taxon>Nocardiopsidaceae</taxon>
        <taxon>Marinitenerispora</taxon>
    </lineage>
</organism>
<evidence type="ECO:0000313" key="4">
    <source>
        <dbReference type="Proteomes" id="UP000253318"/>
    </source>
</evidence>
<dbReference type="AlphaFoldDB" id="A0A368TE90"/>
<name>A0A368TE90_9ACTN</name>
<reference evidence="3 4" key="1">
    <citation type="submission" date="2018-04" db="EMBL/GenBank/DDBJ databases">
        <title>Novel actinobacteria from marine sediment.</title>
        <authorList>
            <person name="Ng Z.Y."/>
            <person name="Tan G.Y.A."/>
        </authorList>
    </citation>
    <scope>NUCLEOTIDE SEQUENCE [LARGE SCALE GENOMIC DNA]</scope>
    <source>
        <strain evidence="3 4">TPS81</strain>
    </source>
</reference>
<keyword evidence="2" id="KW-0812">Transmembrane</keyword>
<comment type="caution">
    <text evidence="3">The sequence shown here is derived from an EMBL/GenBank/DDBJ whole genome shotgun (WGS) entry which is preliminary data.</text>
</comment>
<sequence>MNAVVDDGATQMIPPVADDGATQTIPPVRDERPPAPPAEDVFGGRPMFRDEAPARDAGSATAQFDMSGFDAGPGPGRDERGGRPPRGSGPQARPRRSGGLSPKVLVGAGFGVLVLLGGIGAFVLATNGSTGPGEYEVSRVADEGVDPDPLQVDDVFGAESVEIGGETFTRVQTDDTEKCDTVTHGDYGQVLVENDCRQVVRASYVNEEGTRAVTVGVAAMADQGGAQAAQEGQDLASSQWFAGLAGQDGSGAERMDVAGGHGSGATWGRYVVFALAANADGRTPEGDAADLAELSGQFVNLPLVPLGERAA</sequence>
<accession>A0A368TE90</accession>
<dbReference type="Proteomes" id="UP000253318">
    <property type="component" value="Unassembled WGS sequence"/>
</dbReference>
<evidence type="ECO:0000313" key="3">
    <source>
        <dbReference type="EMBL" id="RCV62283.1"/>
    </source>
</evidence>
<dbReference type="EMBL" id="QEIN01000008">
    <property type="protein sequence ID" value="RCV62283.1"/>
    <property type="molecule type" value="Genomic_DNA"/>
</dbReference>
<proteinExistence type="predicted"/>
<keyword evidence="2" id="KW-0472">Membrane</keyword>
<gene>
    <name evidence="3" type="ORF">DEF24_01745</name>
</gene>
<evidence type="ECO:0000256" key="1">
    <source>
        <dbReference type="SAM" id="MobiDB-lite"/>
    </source>
</evidence>
<protein>
    <submittedName>
        <fullName evidence="3">Uncharacterized protein</fullName>
    </submittedName>
</protein>
<evidence type="ECO:0000256" key="2">
    <source>
        <dbReference type="SAM" id="Phobius"/>
    </source>
</evidence>
<keyword evidence="4" id="KW-1185">Reference proteome</keyword>
<feature type="region of interest" description="Disordered" evidence="1">
    <location>
        <begin position="1"/>
        <end position="100"/>
    </location>
</feature>
<keyword evidence="2" id="KW-1133">Transmembrane helix</keyword>
<dbReference type="OrthoDB" id="3479396at2"/>
<feature type="transmembrane region" description="Helical" evidence="2">
    <location>
        <begin position="104"/>
        <end position="125"/>
    </location>
</feature>